<evidence type="ECO:0000256" key="11">
    <source>
        <dbReference type="SAM" id="MobiDB-lite"/>
    </source>
</evidence>
<dbReference type="GO" id="GO:0003724">
    <property type="term" value="F:RNA helicase activity"/>
    <property type="evidence" value="ECO:0007669"/>
    <property type="project" value="UniProtKB-EC"/>
</dbReference>
<dbReference type="SMART" id="SM00487">
    <property type="entry name" value="DEXDc"/>
    <property type="match status" value="1"/>
</dbReference>
<feature type="region of interest" description="Disordered" evidence="11">
    <location>
        <begin position="881"/>
        <end position="934"/>
    </location>
</feature>
<dbReference type="OrthoDB" id="10261904at2759"/>
<evidence type="ECO:0000259" key="13">
    <source>
        <dbReference type="PROSITE" id="PS51194"/>
    </source>
</evidence>
<keyword evidence="5" id="KW-0347">Helicase</keyword>
<evidence type="ECO:0000256" key="7">
    <source>
        <dbReference type="ARBA" id="ARBA00022884"/>
    </source>
</evidence>
<dbReference type="AlphaFoldDB" id="A0A8J2NTW9"/>
<dbReference type="GO" id="GO:0005634">
    <property type="term" value="C:nucleus"/>
    <property type="evidence" value="ECO:0007669"/>
    <property type="project" value="UniProtKB-SubCell"/>
</dbReference>
<evidence type="ECO:0000256" key="4">
    <source>
        <dbReference type="ARBA" id="ARBA00022801"/>
    </source>
</evidence>
<dbReference type="PROSITE" id="PS51194">
    <property type="entry name" value="HELICASE_CTER"/>
    <property type="match status" value="1"/>
</dbReference>
<dbReference type="InterPro" id="IPR001650">
    <property type="entry name" value="Helicase_C-like"/>
</dbReference>
<dbReference type="GO" id="GO:0005524">
    <property type="term" value="F:ATP binding"/>
    <property type="evidence" value="ECO:0007669"/>
    <property type="project" value="UniProtKB-KW"/>
</dbReference>
<dbReference type="PROSITE" id="PS00039">
    <property type="entry name" value="DEAD_ATP_HELICASE"/>
    <property type="match status" value="1"/>
</dbReference>
<evidence type="ECO:0000259" key="12">
    <source>
        <dbReference type="PROSITE" id="PS51192"/>
    </source>
</evidence>
<accession>A0A8J2NTW9</accession>
<keyword evidence="15" id="KW-1185">Reference proteome</keyword>
<evidence type="ECO:0000256" key="9">
    <source>
        <dbReference type="ARBA" id="ARBA00024350"/>
    </source>
</evidence>
<dbReference type="PANTHER" id="PTHR47959">
    <property type="entry name" value="ATP-DEPENDENT RNA HELICASE RHLE-RELATED"/>
    <property type="match status" value="1"/>
</dbReference>
<protein>
    <recommendedName>
        <fullName evidence="2">RNA helicase</fullName>
        <ecNumber evidence="2">3.6.4.13</ecNumber>
    </recommendedName>
</protein>
<gene>
    <name evidence="14" type="ORF">AFUS01_LOCUS10213</name>
</gene>
<dbReference type="CDD" id="cd18787">
    <property type="entry name" value="SF2_C_DEAD"/>
    <property type="match status" value="1"/>
</dbReference>
<dbReference type="GO" id="GO:0003723">
    <property type="term" value="F:RNA binding"/>
    <property type="evidence" value="ECO:0007669"/>
    <property type="project" value="UniProtKB-KW"/>
</dbReference>
<feature type="compositionally biased region" description="Polar residues" evidence="11">
    <location>
        <begin position="378"/>
        <end position="391"/>
    </location>
</feature>
<dbReference type="InterPro" id="IPR000629">
    <property type="entry name" value="RNA-helicase_DEAD-box_CS"/>
</dbReference>
<dbReference type="EC" id="3.6.4.13" evidence="2"/>
<evidence type="ECO:0000256" key="8">
    <source>
        <dbReference type="ARBA" id="ARBA00023242"/>
    </source>
</evidence>
<proteinExistence type="inferred from homology"/>
<comment type="caution">
    <text evidence="14">The sequence shown here is derived from an EMBL/GenBank/DDBJ whole genome shotgun (WGS) entry which is preliminary data.</text>
</comment>
<evidence type="ECO:0000256" key="10">
    <source>
        <dbReference type="ARBA" id="ARBA00047984"/>
    </source>
</evidence>
<keyword evidence="8" id="KW-0539">Nucleus</keyword>
<dbReference type="Pfam" id="PF00271">
    <property type="entry name" value="Helicase_C"/>
    <property type="match status" value="1"/>
</dbReference>
<dbReference type="GO" id="GO:0016787">
    <property type="term" value="F:hydrolase activity"/>
    <property type="evidence" value="ECO:0007669"/>
    <property type="project" value="UniProtKB-KW"/>
</dbReference>
<feature type="domain" description="Helicase ATP-binding" evidence="12">
    <location>
        <begin position="522"/>
        <end position="693"/>
    </location>
</feature>
<keyword evidence="7" id="KW-0694">RNA-binding</keyword>
<evidence type="ECO:0000313" key="14">
    <source>
        <dbReference type="EMBL" id="CAG7720963.1"/>
    </source>
</evidence>
<dbReference type="InterPro" id="IPR044765">
    <property type="entry name" value="DDX47/Rrp3_DEADc"/>
</dbReference>
<feature type="region of interest" description="Disordered" evidence="11">
    <location>
        <begin position="361"/>
        <end position="393"/>
    </location>
</feature>
<keyword evidence="6" id="KW-0067">ATP-binding</keyword>
<evidence type="ECO:0000256" key="6">
    <source>
        <dbReference type="ARBA" id="ARBA00022840"/>
    </source>
</evidence>
<dbReference type="Pfam" id="PF00270">
    <property type="entry name" value="DEAD"/>
    <property type="match status" value="1"/>
</dbReference>
<evidence type="ECO:0000256" key="5">
    <source>
        <dbReference type="ARBA" id="ARBA00022806"/>
    </source>
</evidence>
<dbReference type="InterPro" id="IPR011545">
    <property type="entry name" value="DEAD/DEAH_box_helicase_dom"/>
</dbReference>
<dbReference type="PANTHER" id="PTHR47959:SF20">
    <property type="entry name" value="RNA HELICASE"/>
    <property type="match status" value="1"/>
</dbReference>
<dbReference type="GO" id="GO:0005829">
    <property type="term" value="C:cytosol"/>
    <property type="evidence" value="ECO:0007669"/>
    <property type="project" value="TreeGrafter"/>
</dbReference>
<evidence type="ECO:0000313" key="15">
    <source>
        <dbReference type="Proteomes" id="UP000708208"/>
    </source>
</evidence>
<dbReference type="EMBL" id="CAJVCH010075632">
    <property type="protein sequence ID" value="CAG7720963.1"/>
    <property type="molecule type" value="Genomic_DNA"/>
</dbReference>
<comment type="subcellular location">
    <subcellularLocation>
        <location evidence="1">Nucleus</location>
    </subcellularLocation>
</comment>
<name>A0A8J2NTW9_9HEXA</name>
<feature type="domain" description="Helicase C-terminal" evidence="13">
    <location>
        <begin position="720"/>
        <end position="867"/>
    </location>
</feature>
<dbReference type="Proteomes" id="UP000708208">
    <property type="component" value="Unassembled WGS sequence"/>
</dbReference>
<sequence>MNKARVIRLQVSCLMTSYIDNRYISRVCIKWMEPTTDLRSGDLSPAIKMCMGTGNWSEALILAAAASPEVHARVQKQYFDVCGPKSSTDIVRVIAARDWKFLVEHCSVTDWEYVLTTVLTVVSDETELENLVGTLAERLTNTDNIDDFKNAVVCYLCIQNTNKVFECRAKMRHFDDVALLLEVSRAVGILKKISGSRGCNQTEFQSTICSSRVFMPAQQTAFSYPNGFYCAQPVQMGNSVSSSIPPWNVAWNPVIQSPGAYPYSYQVPQLAPRVPLENDNGNHSANLGFPLSSGASSSSPVFLPPTGMPPPPYSNVSFGGPPQFVHRPPVVLHNQPTRFTNSNRVWRSYFEPPAFQHFPAPHQFKPSPVDFQGKTRPKSPQSPSTNKTSGFLSKLKSPIANPDHKFAMDVSKIDGPSNPDDSLTSVMGSPVSSDTMLLSSFAKSVSTPEQSLDSELLQDSENEVLEDRNHELLQFLEHLKDKYCSIGENSGYPIRDGVVGMLVARIDYWNKKFQSCDSVIAMYLQSAGKDVIGLAETGSGKTGAFALPILQHLLETPQRLFALVLTPTRELAFQISEQFEALGARIGLKTAVIVGGIDMMSQALNLAKKPHVVIATPGRLIDHLENTKGFHLKTLKYLVMDEADRILNMDFEVEVDKILKVIPRDRRTYMFSATMTKKVQKLQRASLRNPVKVEVSTKYTTVDKLLQYYVFIPLKFKDVYLVHILNELAGNSFMVFCATCANAMRTALMLRNLGFNAIPLHGQMSQNKRLAALNKFRGKTRSILISTDVASRGLDIPHVDVVVNFDIPTHSKDYIHRVGRTARAGRSGKAITFVTQYDVELYQRIEHLIEKKLPLYKTVEDEVMALTERVSEAQRFAKIEMKETEEKKRSGKRKRGDDDNDDTEEAIGVRKRLQKPGKNLRNNVKSGKRARSYK</sequence>
<dbReference type="FunFam" id="3.40.50.300:FF:000626">
    <property type="entry name" value="probable ATP-dependent RNA helicase DDX47"/>
    <property type="match status" value="1"/>
</dbReference>
<dbReference type="InterPro" id="IPR014001">
    <property type="entry name" value="Helicase_ATP-bd"/>
</dbReference>
<comment type="similarity">
    <text evidence="9">Belongs to the DEAD box helicase family. DDX47/RRP3 subfamily.</text>
</comment>
<organism evidence="14 15">
    <name type="scientific">Allacma fusca</name>
    <dbReference type="NCBI Taxonomy" id="39272"/>
    <lineage>
        <taxon>Eukaryota</taxon>
        <taxon>Metazoa</taxon>
        <taxon>Ecdysozoa</taxon>
        <taxon>Arthropoda</taxon>
        <taxon>Hexapoda</taxon>
        <taxon>Collembola</taxon>
        <taxon>Symphypleona</taxon>
        <taxon>Sminthuridae</taxon>
        <taxon>Allacma</taxon>
    </lineage>
</organism>
<dbReference type="InterPro" id="IPR050079">
    <property type="entry name" value="DEAD_box_RNA_helicase"/>
</dbReference>
<dbReference type="PROSITE" id="PS51192">
    <property type="entry name" value="HELICASE_ATP_BIND_1"/>
    <property type="match status" value="1"/>
</dbReference>
<keyword evidence="4" id="KW-0378">Hydrolase</keyword>
<evidence type="ECO:0000256" key="2">
    <source>
        <dbReference type="ARBA" id="ARBA00012552"/>
    </source>
</evidence>
<dbReference type="SMART" id="SM00490">
    <property type="entry name" value="HELICc"/>
    <property type="match status" value="1"/>
</dbReference>
<evidence type="ECO:0000256" key="3">
    <source>
        <dbReference type="ARBA" id="ARBA00022741"/>
    </source>
</evidence>
<dbReference type="CDD" id="cd17954">
    <property type="entry name" value="DEADc_DDX47"/>
    <property type="match status" value="1"/>
</dbReference>
<comment type="catalytic activity">
    <reaction evidence="10">
        <text>ATP + H2O = ADP + phosphate + H(+)</text>
        <dbReference type="Rhea" id="RHEA:13065"/>
        <dbReference type="ChEBI" id="CHEBI:15377"/>
        <dbReference type="ChEBI" id="CHEBI:15378"/>
        <dbReference type="ChEBI" id="CHEBI:30616"/>
        <dbReference type="ChEBI" id="CHEBI:43474"/>
        <dbReference type="ChEBI" id="CHEBI:456216"/>
        <dbReference type="EC" id="3.6.4.13"/>
    </reaction>
</comment>
<keyword evidence="3" id="KW-0547">Nucleotide-binding</keyword>
<evidence type="ECO:0000256" key="1">
    <source>
        <dbReference type="ARBA" id="ARBA00004123"/>
    </source>
</evidence>
<reference evidence="14" key="1">
    <citation type="submission" date="2021-06" db="EMBL/GenBank/DDBJ databases">
        <authorList>
            <person name="Hodson N. C."/>
            <person name="Mongue J. A."/>
            <person name="Jaron S. K."/>
        </authorList>
    </citation>
    <scope>NUCLEOTIDE SEQUENCE</scope>
</reference>